<proteinExistence type="predicted"/>
<gene>
    <name evidence="2" type="ORF">SLS63_000144</name>
</gene>
<feature type="chain" id="PRO_5045279752" evidence="1">
    <location>
        <begin position="21"/>
        <end position="153"/>
    </location>
</feature>
<feature type="signal peptide" evidence="1">
    <location>
        <begin position="1"/>
        <end position="20"/>
    </location>
</feature>
<sequence>MQNLFFLMAIITNMAMVALTSPLAARGDAPPPEGGGLTWCTNQDDKTCTVGIHNNFDTQEIDAYIFDKDCKDSLTTPMVCNVYASSDEVLTDSLYNINWKDGSGKQHTGSIYVHDVTGGSDEFWFDGGDHYADGWTYENPLPVYYEYRAFRCE</sequence>
<evidence type="ECO:0000313" key="2">
    <source>
        <dbReference type="EMBL" id="KAK7742580.1"/>
    </source>
</evidence>
<keyword evidence="1" id="KW-0732">Signal</keyword>
<keyword evidence="3" id="KW-1185">Reference proteome</keyword>
<dbReference type="EMBL" id="JAKNSF020000001">
    <property type="protein sequence ID" value="KAK7742580.1"/>
    <property type="molecule type" value="Genomic_DNA"/>
</dbReference>
<evidence type="ECO:0000313" key="3">
    <source>
        <dbReference type="Proteomes" id="UP001430848"/>
    </source>
</evidence>
<dbReference type="Proteomes" id="UP001430848">
    <property type="component" value="Unassembled WGS sequence"/>
</dbReference>
<organism evidence="2 3">
    <name type="scientific">Diaporthe eres</name>
    <name type="common">Phomopsis oblonga</name>
    <dbReference type="NCBI Taxonomy" id="83184"/>
    <lineage>
        <taxon>Eukaryota</taxon>
        <taxon>Fungi</taxon>
        <taxon>Dikarya</taxon>
        <taxon>Ascomycota</taxon>
        <taxon>Pezizomycotina</taxon>
        <taxon>Sordariomycetes</taxon>
        <taxon>Sordariomycetidae</taxon>
        <taxon>Diaporthales</taxon>
        <taxon>Diaporthaceae</taxon>
        <taxon>Diaporthe</taxon>
        <taxon>Diaporthe eres species complex</taxon>
    </lineage>
</organism>
<evidence type="ECO:0000256" key="1">
    <source>
        <dbReference type="SAM" id="SignalP"/>
    </source>
</evidence>
<comment type="caution">
    <text evidence="2">The sequence shown here is derived from an EMBL/GenBank/DDBJ whole genome shotgun (WGS) entry which is preliminary data.</text>
</comment>
<name>A0ABR1PPY3_DIAER</name>
<accession>A0ABR1PPY3</accession>
<reference evidence="2 3" key="1">
    <citation type="submission" date="2024-02" db="EMBL/GenBank/DDBJ databases">
        <title>De novo assembly and annotation of 12 fungi associated with fruit tree decline syndrome in Ontario, Canada.</title>
        <authorList>
            <person name="Sulman M."/>
            <person name="Ellouze W."/>
            <person name="Ilyukhin E."/>
        </authorList>
    </citation>
    <scope>NUCLEOTIDE SEQUENCE [LARGE SCALE GENOMIC DNA]</scope>
    <source>
        <strain evidence="2 3">M169</strain>
    </source>
</reference>
<protein>
    <submittedName>
        <fullName evidence="2">Uncharacterized protein</fullName>
    </submittedName>
</protein>